<dbReference type="AlphaFoldDB" id="A0A914DUG5"/>
<evidence type="ECO:0000313" key="2">
    <source>
        <dbReference type="Proteomes" id="UP000887540"/>
    </source>
</evidence>
<organism evidence="2 3">
    <name type="scientific">Acrobeloides nanus</name>
    <dbReference type="NCBI Taxonomy" id="290746"/>
    <lineage>
        <taxon>Eukaryota</taxon>
        <taxon>Metazoa</taxon>
        <taxon>Ecdysozoa</taxon>
        <taxon>Nematoda</taxon>
        <taxon>Chromadorea</taxon>
        <taxon>Rhabditida</taxon>
        <taxon>Tylenchina</taxon>
        <taxon>Cephalobomorpha</taxon>
        <taxon>Cephaloboidea</taxon>
        <taxon>Cephalobidae</taxon>
        <taxon>Acrobeloides</taxon>
    </lineage>
</organism>
<reference evidence="3" key="1">
    <citation type="submission" date="2022-11" db="UniProtKB">
        <authorList>
            <consortium name="WormBaseParasite"/>
        </authorList>
    </citation>
    <scope>IDENTIFICATION</scope>
</reference>
<proteinExistence type="predicted"/>
<dbReference type="WBParaSite" id="ACRNAN_scaffold4176.g29410.t1">
    <property type="protein sequence ID" value="ACRNAN_scaffold4176.g29410.t1"/>
    <property type="gene ID" value="ACRNAN_scaffold4176.g29410"/>
</dbReference>
<name>A0A914DUG5_9BILA</name>
<evidence type="ECO:0000313" key="3">
    <source>
        <dbReference type="WBParaSite" id="ACRNAN_scaffold4176.g29410.t1"/>
    </source>
</evidence>
<feature type="chain" id="PRO_5037940347" evidence="1">
    <location>
        <begin position="22"/>
        <end position="137"/>
    </location>
</feature>
<sequence length="137" mass="15389">MILFELKYLLISIIVFEIVTALNNNAKITVITSLVYSESYEANLEKLTNLSDEFSQYSPFLADFGMTDISDIGDKGFEINNHNGLLGFNVLFTVKDNNCNTIKEATKKAVGINKKIQKIIVDCQGKRVSFKRNVKKG</sequence>
<feature type="signal peptide" evidence="1">
    <location>
        <begin position="1"/>
        <end position="21"/>
    </location>
</feature>
<protein>
    <submittedName>
        <fullName evidence="3">Uncharacterized protein</fullName>
    </submittedName>
</protein>
<dbReference type="Proteomes" id="UP000887540">
    <property type="component" value="Unplaced"/>
</dbReference>
<evidence type="ECO:0000256" key="1">
    <source>
        <dbReference type="SAM" id="SignalP"/>
    </source>
</evidence>
<accession>A0A914DUG5</accession>
<keyword evidence="1" id="KW-0732">Signal</keyword>
<keyword evidence="2" id="KW-1185">Reference proteome</keyword>